<evidence type="ECO:0000256" key="4">
    <source>
        <dbReference type="ARBA" id="ARBA00022692"/>
    </source>
</evidence>
<dbReference type="Gene3D" id="3.30.70.1430">
    <property type="entry name" value="Multidrug efflux transporter AcrB pore domain"/>
    <property type="match status" value="2"/>
</dbReference>
<feature type="transmembrane region" description="Helical" evidence="7">
    <location>
        <begin position="459"/>
        <end position="477"/>
    </location>
</feature>
<feature type="transmembrane region" description="Helical" evidence="7">
    <location>
        <begin position="350"/>
        <end position="369"/>
    </location>
</feature>
<keyword evidence="5 7" id="KW-1133">Transmembrane helix</keyword>
<dbReference type="SUPFAM" id="SSF82714">
    <property type="entry name" value="Multidrug efflux transporter AcrB TolC docking domain, DN and DC subdomains"/>
    <property type="match status" value="2"/>
</dbReference>
<evidence type="ECO:0000256" key="1">
    <source>
        <dbReference type="ARBA" id="ARBA00004651"/>
    </source>
</evidence>
<evidence type="ECO:0000313" key="8">
    <source>
        <dbReference type="EMBL" id="OIR00170.1"/>
    </source>
</evidence>
<name>A0A1J5RWH9_9ZZZZ</name>
<reference evidence="8" key="1">
    <citation type="submission" date="2016-10" db="EMBL/GenBank/DDBJ databases">
        <title>Sequence of Gallionella enrichment culture.</title>
        <authorList>
            <person name="Poehlein A."/>
            <person name="Muehling M."/>
            <person name="Daniel R."/>
        </authorList>
    </citation>
    <scope>NUCLEOTIDE SEQUENCE</scope>
</reference>
<feature type="transmembrane region" description="Helical" evidence="7">
    <location>
        <begin position="1019"/>
        <end position="1040"/>
    </location>
</feature>
<dbReference type="InterPro" id="IPR004763">
    <property type="entry name" value="CusA-like"/>
</dbReference>
<dbReference type="PRINTS" id="PR00702">
    <property type="entry name" value="ACRIFLAVINRP"/>
</dbReference>
<comment type="caution">
    <text evidence="8">The sequence shown here is derived from an EMBL/GenBank/DDBJ whole genome shotgun (WGS) entry which is preliminary data.</text>
</comment>
<dbReference type="Gene3D" id="3.30.70.1320">
    <property type="entry name" value="Multidrug efflux transporter AcrB pore domain like"/>
    <property type="match status" value="1"/>
</dbReference>
<evidence type="ECO:0000256" key="2">
    <source>
        <dbReference type="ARBA" id="ARBA00022448"/>
    </source>
</evidence>
<keyword evidence="4 7" id="KW-0812">Transmembrane</keyword>
<dbReference type="GO" id="GO:0005886">
    <property type="term" value="C:plasma membrane"/>
    <property type="evidence" value="ECO:0007669"/>
    <property type="project" value="UniProtKB-SubCell"/>
</dbReference>
<dbReference type="PANTHER" id="PTHR32063:SF12">
    <property type="entry name" value="CATION EFFLUX SYSTEM PROTEIN"/>
    <property type="match status" value="1"/>
</dbReference>
<dbReference type="Gene3D" id="3.30.70.1440">
    <property type="entry name" value="Multidrug efflux transporter AcrB pore domain"/>
    <property type="match status" value="1"/>
</dbReference>
<feature type="transmembrane region" description="Helical" evidence="7">
    <location>
        <begin position="987"/>
        <end position="1007"/>
    </location>
</feature>
<dbReference type="EMBL" id="MLJW01000098">
    <property type="protein sequence ID" value="OIR00170.1"/>
    <property type="molecule type" value="Genomic_DNA"/>
</dbReference>
<dbReference type="GO" id="GO:0008324">
    <property type="term" value="F:monoatomic cation transmembrane transporter activity"/>
    <property type="evidence" value="ECO:0007669"/>
    <property type="project" value="InterPro"/>
</dbReference>
<dbReference type="SUPFAM" id="SSF82693">
    <property type="entry name" value="Multidrug efflux transporter AcrB pore domain, PN1, PN2, PC1 and PC2 subdomains"/>
    <property type="match status" value="3"/>
</dbReference>
<dbReference type="InterPro" id="IPR027463">
    <property type="entry name" value="AcrB_DN_DC_subdom"/>
</dbReference>
<evidence type="ECO:0000256" key="7">
    <source>
        <dbReference type="SAM" id="Phobius"/>
    </source>
</evidence>
<proteinExistence type="predicted"/>
<protein>
    <submittedName>
        <fullName evidence="8">Cobalt-zinc-cadmium resistance protein CzcA</fullName>
    </submittedName>
</protein>
<dbReference type="InterPro" id="IPR001036">
    <property type="entry name" value="Acrflvin-R"/>
</dbReference>
<dbReference type="Gene3D" id="1.20.1640.10">
    <property type="entry name" value="Multidrug efflux transporter AcrB transmembrane domain"/>
    <property type="match status" value="2"/>
</dbReference>
<keyword evidence="3" id="KW-1003">Cell membrane</keyword>
<keyword evidence="6 7" id="KW-0472">Membrane</keyword>
<dbReference type="NCBIfam" id="TIGR00914">
    <property type="entry name" value="2A0601"/>
    <property type="match status" value="1"/>
</dbReference>
<evidence type="ECO:0000256" key="3">
    <source>
        <dbReference type="ARBA" id="ARBA00022475"/>
    </source>
</evidence>
<sequence length="1067" mass="118135">MLKVLKSVISFSLKNRYLVIFLSLALVIIGIVTFRNMPIEAFPDVTNTEISIITQWPGRSAEEVEKFITIPIEIALNPVQQKISLRSTSIFGLSYVKLIFDDDVKDPQARQQVMNLLQNATLPAGIQPSVQPPTGPTGEIFRYTLRSTFRDVRELKTMQDWIIDRRLRAVPGVGDVVSFGGKTKTYEIKVDPEKLTSLGITPLDVFTAVQKTNINIGGDIIIQNNQAYVVRGIGLLNDINEIKNIIITNNNGVPILVKDVADVEISNLPRLGWVARTDALTDKNGKKVITDEADVVEAIVLMRKGENPSKVIDAVKQQINELNTQDLPTDTKIVPYYDRTDLIEFATHTVLHNLIEGLLFVTLIVSLFMFNWRTTLIVSIIIPISLLFAFICLSLMGMSANLLSLGAIDFGIIIDGAVVMVEGIFVILDHKAKEVGMERFNKLSKLGLVKNEGAKVGKAIFFAKLIIITGLLPIFAFQKVEGKMFSPLAYTLGFALIGSLIATLTLVPVLISLLLNKNVHEKHNPVIHKLIGWMLRGFTSSFKNRKLVIPLSFVIMVLGIYSFKFLGSEFLPELNEGSIYIRIQTPYSISLEKSVQMSAQARKIIAQFPQVKYCVSQTGRPDDGTDVAGFYNNEFSVMLYPEADWNPKISKDELISEMNDKLSVLPGVALNFSQPIMDNVEEAVSGVKGSICVKIYGDSLNYMESKMDDVFKILRKVKGIEDLGVIHNIGQPELDLNLNQQKMAIYGVSTADANSVVAMAIGGLPASTLYEGIKTFDIRIRMSEQFRRTPDDIGNLLVPTQSGSKVPIKEIAEISQQTGPCLIFRDDNKRYAAVKFSVRDRDMGSTIKEAQEKVNAAVQLKRGYSMAWQGDFENQQRAQKRLMQVVPISLFLIFLLLFTMFGNLKDAGLVFLNVPFAIVGGIVALLLTGTNFSISAGIGFIALFGICILEGVLLITVFKQNIDKIKGQSSSLYAAIKMGVNTMIRPVMMTAMMAAIGLLPAAISHGIGSESSRPLARVVIGGILCAMIFSLWVFPLIFAWSYKNIDERYKEHFLDDELTNEPGSSKK</sequence>
<feature type="transmembrane region" description="Helical" evidence="7">
    <location>
        <begin position="909"/>
        <end position="928"/>
    </location>
</feature>
<dbReference type="Gene3D" id="3.30.2090.10">
    <property type="entry name" value="Multidrug efflux transporter AcrB TolC docking domain, DN and DC subdomains"/>
    <property type="match status" value="2"/>
</dbReference>
<feature type="transmembrane region" description="Helical" evidence="7">
    <location>
        <begin position="402"/>
        <end position="428"/>
    </location>
</feature>
<evidence type="ECO:0000256" key="6">
    <source>
        <dbReference type="ARBA" id="ARBA00023136"/>
    </source>
</evidence>
<organism evidence="8">
    <name type="scientific">mine drainage metagenome</name>
    <dbReference type="NCBI Taxonomy" id="410659"/>
    <lineage>
        <taxon>unclassified sequences</taxon>
        <taxon>metagenomes</taxon>
        <taxon>ecological metagenomes</taxon>
    </lineage>
</organism>
<feature type="transmembrane region" description="Helical" evidence="7">
    <location>
        <begin position="376"/>
        <end position="396"/>
    </location>
</feature>
<feature type="transmembrane region" description="Helical" evidence="7">
    <location>
        <begin position="547"/>
        <end position="566"/>
    </location>
</feature>
<keyword evidence="2" id="KW-0813">Transport</keyword>
<dbReference type="Pfam" id="PF00873">
    <property type="entry name" value="ACR_tran"/>
    <property type="match status" value="1"/>
</dbReference>
<dbReference type="GO" id="GO:0042910">
    <property type="term" value="F:xenobiotic transmembrane transporter activity"/>
    <property type="evidence" value="ECO:0007669"/>
    <property type="project" value="TreeGrafter"/>
</dbReference>
<comment type="subcellular location">
    <subcellularLocation>
        <location evidence="1">Cell membrane</location>
        <topology evidence="1">Multi-pass membrane protein</topology>
    </subcellularLocation>
</comment>
<feature type="transmembrane region" description="Helical" evidence="7">
    <location>
        <begin position="882"/>
        <end position="902"/>
    </location>
</feature>
<feature type="transmembrane region" description="Helical" evidence="7">
    <location>
        <begin position="934"/>
        <end position="958"/>
    </location>
</feature>
<evidence type="ECO:0000256" key="5">
    <source>
        <dbReference type="ARBA" id="ARBA00022989"/>
    </source>
</evidence>
<accession>A0A1J5RWH9</accession>
<gene>
    <name evidence="8" type="primary">czcA_21</name>
    <name evidence="8" type="ORF">GALL_178160</name>
</gene>
<dbReference type="AlphaFoldDB" id="A0A1J5RWH9"/>
<feature type="transmembrane region" description="Helical" evidence="7">
    <location>
        <begin position="489"/>
        <end position="515"/>
    </location>
</feature>
<dbReference type="PANTHER" id="PTHR32063">
    <property type="match status" value="1"/>
</dbReference>
<dbReference type="SUPFAM" id="SSF82866">
    <property type="entry name" value="Multidrug efflux transporter AcrB transmembrane domain"/>
    <property type="match status" value="2"/>
</dbReference>